<organism evidence="1 2">
    <name type="scientific">Chitinophaga pinensis</name>
    <dbReference type="NCBI Taxonomy" id="79329"/>
    <lineage>
        <taxon>Bacteria</taxon>
        <taxon>Pseudomonadati</taxon>
        <taxon>Bacteroidota</taxon>
        <taxon>Chitinophagia</taxon>
        <taxon>Chitinophagales</taxon>
        <taxon>Chitinophagaceae</taxon>
        <taxon>Chitinophaga</taxon>
    </lineage>
</organism>
<dbReference type="Proteomes" id="UP000318815">
    <property type="component" value="Unassembled WGS sequence"/>
</dbReference>
<dbReference type="OrthoDB" id="1036397at2"/>
<gene>
    <name evidence="1" type="ORF">FEF09_13275</name>
</gene>
<evidence type="ECO:0000313" key="2">
    <source>
        <dbReference type="Proteomes" id="UP000318815"/>
    </source>
</evidence>
<name>A0A5C6LTF6_9BACT</name>
<accession>A0A5C6LTF6</accession>
<dbReference type="EMBL" id="VOHS01000011">
    <property type="protein sequence ID" value="TWV99963.1"/>
    <property type="molecule type" value="Genomic_DNA"/>
</dbReference>
<keyword evidence="2" id="KW-1185">Reference proteome</keyword>
<sequence length="71" mass="8007">MVVGIFRTNICTQQDKHAIISAIRTQFDSDCTIDIEDCDKVMRIVSGSLPVAEKDIIQFVVNMGFRCELLD</sequence>
<reference evidence="1 2" key="1">
    <citation type="submission" date="2019-08" db="EMBL/GenBank/DDBJ databases">
        <title>Whole genome sequencing of chitin degrading bacteria Chitinophaga pinensis YS16.</title>
        <authorList>
            <person name="Singh R.P."/>
            <person name="Manchanda G."/>
            <person name="Maurya I.K."/>
            <person name="Joshi N.K."/>
            <person name="Srivastava A.K."/>
        </authorList>
    </citation>
    <scope>NUCLEOTIDE SEQUENCE [LARGE SCALE GENOMIC DNA]</scope>
    <source>
        <strain evidence="1 2">YS-16</strain>
    </source>
</reference>
<evidence type="ECO:0008006" key="3">
    <source>
        <dbReference type="Google" id="ProtNLM"/>
    </source>
</evidence>
<evidence type="ECO:0000313" key="1">
    <source>
        <dbReference type="EMBL" id="TWV99963.1"/>
    </source>
</evidence>
<proteinExistence type="predicted"/>
<protein>
    <recommendedName>
        <fullName evidence="3">HMA domain-containing protein</fullName>
    </recommendedName>
</protein>
<dbReference type="AlphaFoldDB" id="A0A5C6LTF6"/>
<comment type="caution">
    <text evidence="1">The sequence shown here is derived from an EMBL/GenBank/DDBJ whole genome shotgun (WGS) entry which is preliminary data.</text>
</comment>